<evidence type="ECO:0000313" key="3">
    <source>
        <dbReference type="Proteomes" id="UP001314229"/>
    </source>
</evidence>
<name>A0AAV1QKI4_SCOSC</name>
<protein>
    <submittedName>
        <fullName evidence="2">Uncharacterized protein LOC128359511</fullName>
    </submittedName>
</protein>
<organism evidence="2 3">
    <name type="scientific">Scomber scombrus</name>
    <name type="common">Atlantic mackerel</name>
    <name type="synonym">Scomber vernalis</name>
    <dbReference type="NCBI Taxonomy" id="13677"/>
    <lineage>
        <taxon>Eukaryota</taxon>
        <taxon>Metazoa</taxon>
        <taxon>Chordata</taxon>
        <taxon>Craniata</taxon>
        <taxon>Vertebrata</taxon>
        <taxon>Euteleostomi</taxon>
        <taxon>Actinopterygii</taxon>
        <taxon>Neopterygii</taxon>
        <taxon>Teleostei</taxon>
        <taxon>Neoteleostei</taxon>
        <taxon>Acanthomorphata</taxon>
        <taxon>Pelagiaria</taxon>
        <taxon>Scombriformes</taxon>
        <taxon>Scombridae</taxon>
        <taxon>Scomber</taxon>
    </lineage>
</organism>
<feature type="non-terminal residue" evidence="2">
    <location>
        <position position="1"/>
    </location>
</feature>
<dbReference type="EMBL" id="CAWUFR010002008">
    <property type="protein sequence ID" value="CAK6984626.1"/>
    <property type="molecule type" value="Genomic_DNA"/>
</dbReference>
<dbReference type="AlphaFoldDB" id="A0AAV1QKI4"/>
<keyword evidence="3" id="KW-1185">Reference proteome</keyword>
<feature type="region of interest" description="Disordered" evidence="1">
    <location>
        <begin position="111"/>
        <end position="141"/>
    </location>
</feature>
<dbReference type="Proteomes" id="UP001314229">
    <property type="component" value="Unassembled WGS sequence"/>
</dbReference>
<gene>
    <name evidence="2" type="ORF">FSCOSCO3_A010158</name>
</gene>
<feature type="region of interest" description="Disordered" evidence="1">
    <location>
        <begin position="1"/>
        <end position="53"/>
    </location>
</feature>
<evidence type="ECO:0000313" key="2">
    <source>
        <dbReference type="EMBL" id="CAK6984626.1"/>
    </source>
</evidence>
<evidence type="ECO:0000256" key="1">
    <source>
        <dbReference type="SAM" id="MobiDB-lite"/>
    </source>
</evidence>
<comment type="caution">
    <text evidence="2">The sequence shown here is derived from an EMBL/GenBank/DDBJ whole genome shotgun (WGS) entry which is preliminary data.</text>
</comment>
<feature type="compositionally biased region" description="Polar residues" evidence="1">
    <location>
        <begin position="1"/>
        <end position="22"/>
    </location>
</feature>
<reference evidence="2 3" key="1">
    <citation type="submission" date="2024-01" db="EMBL/GenBank/DDBJ databases">
        <authorList>
            <person name="Alioto T."/>
            <person name="Alioto T."/>
            <person name="Gomez Garrido J."/>
        </authorList>
    </citation>
    <scope>NUCLEOTIDE SEQUENCE [LARGE SCALE GENOMIC DNA]</scope>
</reference>
<accession>A0AAV1QKI4</accession>
<feature type="non-terminal residue" evidence="2">
    <location>
        <position position="141"/>
    </location>
</feature>
<sequence length="141" mass="14396">EETNSPSPHSDTTSIMIQSAAENNERKTDLTTSISTTTSPVGGGDEGQTANRATTPVTLVKLASDQSSVQPDNIVGLTSTSLTSVKATSETVTADINLSAKGSMTTAVETPLNVTSGDNNTGQTAFRPDTTVGLMSTSLSS</sequence>
<feature type="compositionally biased region" description="Polar residues" evidence="1">
    <location>
        <begin position="111"/>
        <end position="124"/>
    </location>
</feature>
<proteinExistence type="predicted"/>